<dbReference type="AlphaFoldDB" id="A0A8B6EEG1"/>
<evidence type="ECO:0000256" key="12">
    <source>
        <dbReference type="ARBA" id="ARBA00023163"/>
    </source>
</evidence>
<dbReference type="OrthoDB" id="424012at2759"/>
<protein>
    <recommendedName>
        <fullName evidence="16">UBP-type domain-containing protein</fullName>
    </recommendedName>
</protein>
<dbReference type="SMART" id="SM00290">
    <property type="entry name" value="ZnF_UBP"/>
    <property type="match status" value="1"/>
</dbReference>
<dbReference type="PANTHER" id="PTHR47665">
    <property type="entry name" value="HISTONE DEACETYLASE-LIKE PROTEIN"/>
    <property type="match status" value="1"/>
</dbReference>
<comment type="subcellular location">
    <subcellularLocation>
        <location evidence="2">Nucleus</location>
    </subcellularLocation>
</comment>
<evidence type="ECO:0000256" key="13">
    <source>
        <dbReference type="ARBA" id="ARBA00023242"/>
    </source>
</evidence>
<feature type="region of interest" description="Disordered" evidence="15">
    <location>
        <begin position="1"/>
        <end position="23"/>
    </location>
</feature>
<accession>A0A8B6EEG1</accession>
<evidence type="ECO:0000256" key="8">
    <source>
        <dbReference type="ARBA" id="ARBA00022801"/>
    </source>
</evidence>
<dbReference type="InterPro" id="IPR013083">
    <property type="entry name" value="Znf_RING/FYVE/PHD"/>
</dbReference>
<dbReference type="PROSITE" id="PS50271">
    <property type="entry name" value="ZF_UBP"/>
    <property type="match status" value="1"/>
</dbReference>
<keyword evidence="4" id="KW-0678">Repressor</keyword>
<evidence type="ECO:0000313" key="17">
    <source>
        <dbReference type="EMBL" id="VDI32347.1"/>
    </source>
</evidence>
<comment type="similarity">
    <text evidence="3">Belongs to the histone deacetylase family. HD type 2 subfamily.</text>
</comment>
<evidence type="ECO:0000259" key="16">
    <source>
        <dbReference type="PROSITE" id="PS50271"/>
    </source>
</evidence>
<proteinExistence type="inferred from homology"/>
<evidence type="ECO:0000256" key="5">
    <source>
        <dbReference type="ARBA" id="ARBA00022723"/>
    </source>
</evidence>
<keyword evidence="7 14" id="KW-0863">Zinc-finger</keyword>
<gene>
    <name evidence="17" type="ORF">MGAL_10B030601</name>
</gene>
<keyword evidence="8" id="KW-0378">Hydrolase</keyword>
<feature type="domain" description="UBP-type" evidence="16">
    <location>
        <begin position="45"/>
        <end position="145"/>
    </location>
</feature>
<sequence length="148" mass="16445">MADSGKSNNQQGASGSEERPNTKMEVIQYLEGQGVTEMYAVNPLTWCPHLETVAPLPAGTTVLDTKAPCEKCGNTTENWICLVCHRVFCSRFVNEHMVMHGVEEGHLMCLSYSDLSVWCYGCDNYLDHQLLKPAKNAAHLHKFGEGLQ</sequence>
<organism evidence="17 18">
    <name type="scientific">Mytilus galloprovincialis</name>
    <name type="common">Mediterranean mussel</name>
    <dbReference type="NCBI Taxonomy" id="29158"/>
    <lineage>
        <taxon>Eukaryota</taxon>
        <taxon>Metazoa</taxon>
        <taxon>Spiralia</taxon>
        <taxon>Lophotrochozoa</taxon>
        <taxon>Mollusca</taxon>
        <taxon>Bivalvia</taxon>
        <taxon>Autobranchia</taxon>
        <taxon>Pteriomorphia</taxon>
        <taxon>Mytilida</taxon>
        <taxon>Mytiloidea</taxon>
        <taxon>Mytilidae</taxon>
        <taxon>Mytilinae</taxon>
        <taxon>Mytilus</taxon>
    </lineage>
</organism>
<keyword evidence="13" id="KW-0539">Nucleus</keyword>
<dbReference type="SUPFAM" id="SSF57850">
    <property type="entry name" value="RING/U-box"/>
    <property type="match status" value="1"/>
</dbReference>
<reference evidence="17" key="1">
    <citation type="submission" date="2018-11" db="EMBL/GenBank/DDBJ databases">
        <authorList>
            <person name="Alioto T."/>
            <person name="Alioto T."/>
        </authorList>
    </citation>
    <scope>NUCLEOTIDE SEQUENCE</scope>
</reference>
<keyword evidence="10" id="KW-0156">Chromatin regulator</keyword>
<evidence type="ECO:0000256" key="1">
    <source>
        <dbReference type="ARBA" id="ARBA00001947"/>
    </source>
</evidence>
<name>A0A8B6EEG1_MYTGA</name>
<comment type="cofactor">
    <cofactor evidence="1">
        <name>Zn(2+)</name>
        <dbReference type="ChEBI" id="CHEBI:29105"/>
    </cofactor>
</comment>
<evidence type="ECO:0000256" key="9">
    <source>
        <dbReference type="ARBA" id="ARBA00022833"/>
    </source>
</evidence>
<dbReference type="GO" id="GO:0016787">
    <property type="term" value="F:hydrolase activity"/>
    <property type="evidence" value="ECO:0007669"/>
    <property type="project" value="UniProtKB-KW"/>
</dbReference>
<dbReference type="Proteomes" id="UP000596742">
    <property type="component" value="Unassembled WGS sequence"/>
</dbReference>
<evidence type="ECO:0000256" key="3">
    <source>
        <dbReference type="ARBA" id="ARBA00007738"/>
    </source>
</evidence>
<evidence type="ECO:0000256" key="14">
    <source>
        <dbReference type="PROSITE-ProRule" id="PRU00502"/>
    </source>
</evidence>
<keyword evidence="5" id="KW-0479">Metal-binding</keyword>
<feature type="compositionally biased region" description="Polar residues" evidence="15">
    <location>
        <begin position="1"/>
        <end position="14"/>
    </location>
</feature>
<evidence type="ECO:0000256" key="2">
    <source>
        <dbReference type="ARBA" id="ARBA00004123"/>
    </source>
</evidence>
<evidence type="ECO:0000256" key="6">
    <source>
        <dbReference type="ARBA" id="ARBA00022737"/>
    </source>
</evidence>
<dbReference type="GO" id="GO:0005634">
    <property type="term" value="C:nucleus"/>
    <property type="evidence" value="ECO:0007669"/>
    <property type="project" value="UniProtKB-SubCell"/>
</dbReference>
<evidence type="ECO:0000256" key="4">
    <source>
        <dbReference type="ARBA" id="ARBA00022491"/>
    </source>
</evidence>
<dbReference type="FunFam" id="3.30.40.10:FF:000342">
    <property type="entry name" value="Histone deacetylase 6"/>
    <property type="match status" value="1"/>
</dbReference>
<evidence type="ECO:0000256" key="11">
    <source>
        <dbReference type="ARBA" id="ARBA00023015"/>
    </source>
</evidence>
<keyword evidence="18" id="KW-1185">Reference proteome</keyword>
<dbReference type="Pfam" id="PF02148">
    <property type="entry name" value="zf-UBP"/>
    <property type="match status" value="1"/>
</dbReference>
<evidence type="ECO:0000313" key="18">
    <source>
        <dbReference type="Proteomes" id="UP000596742"/>
    </source>
</evidence>
<keyword evidence="12" id="KW-0804">Transcription</keyword>
<dbReference type="GO" id="GO:0008270">
    <property type="term" value="F:zinc ion binding"/>
    <property type="evidence" value="ECO:0007669"/>
    <property type="project" value="UniProtKB-KW"/>
</dbReference>
<dbReference type="GO" id="GO:0006325">
    <property type="term" value="P:chromatin organization"/>
    <property type="evidence" value="ECO:0007669"/>
    <property type="project" value="UniProtKB-KW"/>
</dbReference>
<comment type="caution">
    <text evidence="17">The sequence shown here is derived from an EMBL/GenBank/DDBJ whole genome shotgun (WGS) entry which is preliminary data.</text>
</comment>
<keyword evidence="11" id="KW-0805">Transcription regulation</keyword>
<dbReference type="Gene3D" id="3.30.40.10">
    <property type="entry name" value="Zinc/RING finger domain, C3HC4 (zinc finger)"/>
    <property type="match status" value="1"/>
</dbReference>
<keyword evidence="9" id="KW-0862">Zinc</keyword>
<keyword evidence="6" id="KW-0677">Repeat</keyword>
<dbReference type="EMBL" id="UYJE01004898">
    <property type="protein sequence ID" value="VDI32347.1"/>
    <property type="molecule type" value="Genomic_DNA"/>
</dbReference>
<evidence type="ECO:0000256" key="10">
    <source>
        <dbReference type="ARBA" id="ARBA00022853"/>
    </source>
</evidence>
<dbReference type="InterPro" id="IPR001607">
    <property type="entry name" value="Znf_UBP"/>
</dbReference>
<dbReference type="PANTHER" id="PTHR47665:SF1">
    <property type="entry name" value="HISTONE DEACETYLASE-LIKE PROTEIN"/>
    <property type="match status" value="1"/>
</dbReference>
<evidence type="ECO:0000256" key="15">
    <source>
        <dbReference type="SAM" id="MobiDB-lite"/>
    </source>
</evidence>
<evidence type="ECO:0000256" key="7">
    <source>
        <dbReference type="ARBA" id="ARBA00022771"/>
    </source>
</evidence>